<dbReference type="EMBL" id="BLKS01000002">
    <property type="protein sequence ID" value="GFG54762.1"/>
    <property type="molecule type" value="Genomic_DNA"/>
</dbReference>
<evidence type="ECO:0000313" key="3">
    <source>
        <dbReference type="Proteomes" id="UP000465302"/>
    </source>
</evidence>
<evidence type="ECO:0008006" key="4">
    <source>
        <dbReference type="Google" id="ProtNLM"/>
    </source>
</evidence>
<sequence length="236" mass="25528">MLTPPKNLPANATARGDSINLQVTHSSSARVHGTDNGPALGDETTYPPTPPVPRRTRSIGRTLTVDISGPPRGHAVVILEDPDADPEFVDSVRARLHIALLRTVVITPDRCPHPQEVLETLRRVGVSWSLLVADRGLGPLAWTMAATHRERFSGLVVADCPHPRVADAAGTIIDPHCPPVLANTTALVSENTDIAIGRASGRYVHGQFRLARLARHVDHRVVQLATEIVLHAHNHH</sequence>
<name>A0A7I9WAM9_MYCAG</name>
<dbReference type="AlphaFoldDB" id="A0A7I9WAM9"/>
<accession>A0A7I9WAM9</accession>
<organism evidence="2 3">
    <name type="scientific">Mycolicibacterium agri</name>
    <name type="common">Mycobacterium agri</name>
    <dbReference type="NCBI Taxonomy" id="36811"/>
    <lineage>
        <taxon>Bacteria</taxon>
        <taxon>Bacillati</taxon>
        <taxon>Actinomycetota</taxon>
        <taxon>Actinomycetes</taxon>
        <taxon>Mycobacteriales</taxon>
        <taxon>Mycobacteriaceae</taxon>
        <taxon>Mycolicibacterium</taxon>
    </lineage>
</organism>
<protein>
    <recommendedName>
        <fullName evidence="4">Alpha/beta hydrolase</fullName>
    </recommendedName>
</protein>
<evidence type="ECO:0000313" key="2">
    <source>
        <dbReference type="EMBL" id="GFG54762.1"/>
    </source>
</evidence>
<comment type="caution">
    <text evidence="2">The sequence shown here is derived from an EMBL/GenBank/DDBJ whole genome shotgun (WGS) entry which is preliminary data.</text>
</comment>
<feature type="region of interest" description="Disordered" evidence="1">
    <location>
        <begin position="1"/>
        <end position="58"/>
    </location>
</feature>
<proteinExistence type="predicted"/>
<reference evidence="2 3" key="1">
    <citation type="journal article" date="2019" name="Emerg. Microbes Infect.">
        <title>Comprehensive subspecies identification of 175 nontuberculous mycobacteria species based on 7547 genomic profiles.</title>
        <authorList>
            <person name="Matsumoto Y."/>
            <person name="Kinjo T."/>
            <person name="Motooka D."/>
            <person name="Nabeya D."/>
            <person name="Jung N."/>
            <person name="Uechi K."/>
            <person name="Horii T."/>
            <person name="Iida T."/>
            <person name="Fujita J."/>
            <person name="Nakamura S."/>
        </authorList>
    </citation>
    <scope>NUCLEOTIDE SEQUENCE [LARGE SCALE GENOMIC DNA]</scope>
    <source>
        <strain evidence="2 3">JCM 6377</strain>
    </source>
</reference>
<dbReference type="Proteomes" id="UP000465302">
    <property type="component" value="Unassembled WGS sequence"/>
</dbReference>
<evidence type="ECO:0000256" key="1">
    <source>
        <dbReference type="SAM" id="MobiDB-lite"/>
    </source>
</evidence>
<feature type="compositionally biased region" description="Polar residues" evidence="1">
    <location>
        <begin position="19"/>
        <end position="29"/>
    </location>
</feature>
<gene>
    <name evidence="2" type="ORF">MAGR_62030</name>
</gene>